<sequence length="348" mass="37841">MWFEQLTGFTEQGAAQVRQMLTLENGVLTSRANGKAFQIGHLVSPTLAVLKAEAAAIMQSATFIAKPISVQEVIADVQSLHMAPQNAGAFFQVASQFNLLEMVSPTVTPDSGITGYQFDRTQGPACAMACGAGLIYRNYFVPVDGELGQTAERQLNMLDQFEQQLLTQVNQHVTEQFDSLWQMKNGYALPSSKQLNAINQTLAQLNETEITELINVVKIGVQYDTEVTLNNIGHAVTQAYCSAMPVAYTEHQAALWQPLASLILQAAYDATLAAAVINTTKTGNKKVYLTLLGGGAFGNSIEWIVKALENALSFYKLAGLEVQIVSYGRSNNRVKMLVNQINKALTAV</sequence>
<evidence type="ECO:0000313" key="2">
    <source>
        <dbReference type="Proteomes" id="UP000634667"/>
    </source>
</evidence>
<dbReference type="RefSeq" id="WP_189483777.1">
    <property type="nucleotide sequence ID" value="NZ_BMYR01000012.1"/>
</dbReference>
<dbReference type="Proteomes" id="UP000634667">
    <property type="component" value="Unassembled WGS sequence"/>
</dbReference>
<gene>
    <name evidence="1" type="ORF">GCM10008111_27130</name>
</gene>
<organism evidence="1 2">
    <name type="scientific">Alishewanella tabrizica</name>
    <dbReference type="NCBI Taxonomy" id="671278"/>
    <lineage>
        <taxon>Bacteria</taxon>
        <taxon>Pseudomonadati</taxon>
        <taxon>Pseudomonadota</taxon>
        <taxon>Gammaproteobacteria</taxon>
        <taxon>Alteromonadales</taxon>
        <taxon>Alteromonadaceae</taxon>
        <taxon>Alishewanella</taxon>
    </lineage>
</organism>
<reference evidence="2" key="1">
    <citation type="journal article" date="2019" name="Int. J. Syst. Evol. Microbiol.">
        <title>The Global Catalogue of Microorganisms (GCM) 10K type strain sequencing project: providing services to taxonomists for standard genome sequencing and annotation.</title>
        <authorList>
            <consortium name="The Broad Institute Genomics Platform"/>
            <consortium name="The Broad Institute Genome Sequencing Center for Infectious Disease"/>
            <person name="Wu L."/>
            <person name="Ma J."/>
        </authorList>
    </citation>
    <scope>NUCLEOTIDE SEQUENCE [LARGE SCALE GENOMIC DNA]</scope>
    <source>
        <strain evidence="2">KCTC 23723</strain>
    </source>
</reference>
<proteinExistence type="predicted"/>
<evidence type="ECO:0000313" key="1">
    <source>
        <dbReference type="EMBL" id="GGW69680.1"/>
    </source>
</evidence>
<protein>
    <submittedName>
        <fullName evidence="1">Uncharacterized protein</fullName>
    </submittedName>
</protein>
<dbReference type="PANTHER" id="PTHR35609">
    <property type="entry name" value="MACRO DOMAIN-CONTAINING PROTEIN"/>
    <property type="match status" value="1"/>
</dbReference>
<dbReference type="EMBL" id="BMYR01000012">
    <property type="protein sequence ID" value="GGW69680.1"/>
    <property type="molecule type" value="Genomic_DNA"/>
</dbReference>
<comment type="caution">
    <text evidence="1">The sequence shown here is derived from an EMBL/GenBank/DDBJ whole genome shotgun (WGS) entry which is preliminary data.</text>
</comment>
<name>A0ABQ2WRB6_9ALTE</name>
<accession>A0ABQ2WRB6</accession>
<dbReference type="PANTHER" id="PTHR35609:SF1">
    <property type="entry name" value="MACRO DOMAIN-CONTAINING PROTEIN"/>
    <property type="match status" value="1"/>
</dbReference>
<keyword evidence="2" id="KW-1185">Reference proteome</keyword>